<accession>A0A453T3V8</accession>
<reference evidence="2" key="3">
    <citation type="journal article" date="2017" name="Nature">
        <title>Genome sequence of the progenitor of the wheat D genome Aegilops tauschii.</title>
        <authorList>
            <person name="Luo M.C."/>
            <person name="Gu Y.Q."/>
            <person name="Puiu D."/>
            <person name="Wang H."/>
            <person name="Twardziok S.O."/>
            <person name="Deal K.R."/>
            <person name="Huo N."/>
            <person name="Zhu T."/>
            <person name="Wang L."/>
            <person name="Wang Y."/>
            <person name="McGuire P.E."/>
            <person name="Liu S."/>
            <person name="Long H."/>
            <person name="Ramasamy R.K."/>
            <person name="Rodriguez J.C."/>
            <person name="Van S.L."/>
            <person name="Yuan L."/>
            <person name="Wang Z."/>
            <person name="Xia Z."/>
            <person name="Xiao L."/>
            <person name="Anderson O.D."/>
            <person name="Ouyang S."/>
            <person name="Liang Y."/>
            <person name="Zimin A.V."/>
            <person name="Pertea G."/>
            <person name="Qi P."/>
            <person name="Bennetzen J.L."/>
            <person name="Dai X."/>
            <person name="Dawson M.W."/>
            <person name="Muller H.G."/>
            <person name="Kugler K."/>
            <person name="Rivarola-Duarte L."/>
            <person name="Spannagl M."/>
            <person name="Mayer K.F.X."/>
            <person name="Lu F.H."/>
            <person name="Bevan M.W."/>
            <person name="Leroy P."/>
            <person name="Li P."/>
            <person name="You F.M."/>
            <person name="Sun Q."/>
            <person name="Liu Z."/>
            <person name="Lyons E."/>
            <person name="Wicker T."/>
            <person name="Salzberg S.L."/>
            <person name="Devos K.M."/>
            <person name="Dvorak J."/>
        </authorList>
    </citation>
    <scope>NUCLEOTIDE SEQUENCE [LARGE SCALE GENOMIC DNA]</scope>
    <source>
        <strain evidence="2">cv. AL8/78</strain>
    </source>
</reference>
<dbReference type="Proteomes" id="UP000015105">
    <property type="component" value="Chromosome 7D"/>
</dbReference>
<feature type="region of interest" description="Disordered" evidence="1">
    <location>
        <begin position="1"/>
        <end position="107"/>
    </location>
</feature>
<reference evidence="2" key="4">
    <citation type="submission" date="2019-03" db="UniProtKB">
        <authorList>
            <consortium name="EnsemblPlants"/>
        </authorList>
    </citation>
    <scope>IDENTIFICATION</scope>
</reference>
<evidence type="ECO:0000313" key="2">
    <source>
        <dbReference type="EnsemblPlants" id="AET7Gv21222200.2"/>
    </source>
</evidence>
<reference evidence="3" key="1">
    <citation type="journal article" date="2014" name="Science">
        <title>Ancient hybridizations among the ancestral genomes of bread wheat.</title>
        <authorList>
            <consortium name="International Wheat Genome Sequencing Consortium,"/>
            <person name="Marcussen T."/>
            <person name="Sandve S.R."/>
            <person name="Heier L."/>
            <person name="Spannagl M."/>
            <person name="Pfeifer M."/>
            <person name="Jakobsen K.S."/>
            <person name="Wulff B.B."/>
            <person name="Steuernagel B."/>
            <person name="Mayer K.F."/>
            <person name="Olsen O.A."/>
        </authorList>
    </citation>
    <scope>NUCLEOTIDE SEQUENCE [LARGE SCALE GENOMIC DNA]</scope>
    <source>
        <strain evidence="3">cv. AL8/78</strain>
    </source>
</reference>
<reference evidence="3" key="2">
    <citation type="journal article" date="2017" name="Nat. Plants">
        <title>The Aegilops tauschii genome reveals multiple impacts of transposons.</title>
        <authorList>
            <person name="Zhao G."/>
            <person name="Zou C."/>
            <person name="Li K."/>
            <person name="Wang K."/>
            <person name="Li T."/>
            <person name="Gao L."/>
            <person name="Zhang X."/>
            <person name="Wang H."/>
            <person name="Yang Z."/>
            <person name="Liu X."/>
            <person name="Jiang W."/>
            <person name="Mao L."/>
            <person name="Kong X."/>
            <person name="Jiao Y."/>
            <person name="Jia J."/>
        </authorList>
    </citation>
    <scope>NUCLEOTIDE SEQUENCE [LARGE SCALE GENOMIC DNA]</scope>
    <source>
        <strain evidence="3">cv. AL8/78</strain>
    </source>
</reference>
<dbReference type="AlphaFoldDB" id="A0A453T3V8"/>
<sequence length="126" mass="13727">HPSRSLAGTEEGEGPGGVVQAGQVRRRQAEEEEVEQGQAKGEGEQRGAVRPGHLRQAAHRGAQVQADHALRPLRAPQDQRVSGTQGYQGPDGEGTHQDGVNPLQPADLHQGDKHLIYHYHVFYVCF</sequence>
<dbReference type="Gramene" id="AET7Gv21222200.2">
    <property type="protein sequence ID" value="AET7Gv21222200.2"/>
    <property type="gene ID" value="AET7Gv21222200"/>
</dbReference>
<evidence type="ECO:0000313" key="3">
    <source>
        <dbReference type="Proteomes" id="UP000015105"/>
    </source>
</evidence>
<keyword evidence="3" id="KW-1185">Reference proteome</keyword>
<name>A0A453T3V8_AEGTS</name>
<reference evidence="2" key="5">
    <citation type="journal article" date="2021" name="G3 (Bethesda)">
        <title>Aegilops tauschii genome assembly Aet v5.0 features greater sequence contiguity and improved annotation.</title>
        <authorList>
            <person name="Wang L."/>
            <person name="Zhu T."/>
            <person name="Rodriguez J.C."/>
            <person name="Deal K.R."/>
            <person name="Dubcovsky J."/>
            <person name="McGuire P.E."/>
            <person name="Lux T."/>
            <person name="Spannagl M."/>
            <person name="Mayer K.F.X."/>
            <person name="Baldrich P."/>
            <person name="Meyers B.C."/>
            <person name="Huo N."/>
            <person name="Gu Y.Q."/>
            <person name="Zhou H."/>
            <person name="Devos K.M."/>
            <person name="Bennetzen J.L."/>
            <person name="Unver T."/>
            <person name="Budak H."/>
            <person name="Gulick P.J."/>
            <person name="Galiba G."/>
            <person name="Kalapos B."/>
            <person name="Nelson D.R."/>
            <person name="Li P."/>
            <person name="You F.M."/>
            <person name="Luo M.C."/>
            <person name="Dvorak J."/>
        </authorList>
    </citation>
    <scope>NUCLEOTIDE SEQUENCE [LARGE SCALE GENOMIC DNA]</scope>
    <source>
        <strain evidence="2">cv. AL8/78</strain>
    </source>
</reference>
<dbReference type="EnsemblPlants" id="AET7Gv21222200.2">
    <property type="protein sequence ID" value="AET7Gv21222200.2"/>
    <property type="gene ID" value="AET7Gv21222200"/>
</dbReference>
<evidence type="ECO:0000256" key="1">
    <source>
        <dbReference type="SAM" id="MobiDB-lite"/>
    </source>
</evidence>
<organism evidence="2 3">
    <name type="scientific">Aegilops tauschii subsp. strangulata</name>
    <name type="common">Goatgrass</name>
    <dbReference type="NCBI Taxonomy" id="200361"/>
    <lineage>
        <taxon>Eukaryota</taxon>
        <taxon>Viridiplantae</taxon>
        <taxon>Streptophyta</taxon>
        <taxon>Embryophyta</taxon>
        <taxon>Tracheophyta</taxon>
        <taxon>Spermatophyta</taxon>
        <taxon>Magnoliopsida</taxon>
        <taxon>Liliopsida</taxon>
        <taxon>Poales</taxon>
        <taxon>Poaceae</taxon>
        <taxon>BOP clade</taxon>
        <taxon>Pooideae</taxon>
        <taxon>Triticodae</taxon>
        <taxon>Triticeae</taxon>
        <taxon>Triticinae</taxon>
        <taxon>Aegilops</taxon>
    </lineage>
</organism>
<protein>
    <submittedName>
        <fullName evidence="2">Uncharacterized protein</fullName>
    </submittedName>
</protein>
<proteinExistence type="predicted"/>